<evidence type="ECO:0000256" key="1">
    <source>
        <dbReference type="SAM" id="SignalP"/>
    </source>
</evidence>
<dbReference type="InterPro" id="IPR010496">
    <property type="entry name" value="AL/BT2_dom"/>
</dbReference>
<evidence type="ECO:0000313" key="3">
    <source>
        <dbReference type="EMBL" id="MFD1000975.1"/>
    </source>
</evidence>
<organism evidence="3 4">
    <name type="scientific">Ohtaekwangia kribbensis</name>
    <dbReference type="NCBI Taxonomy" id="688913"/>
    <lineage>
        <taxon>Bacteria</taxon>
        <taxon>Pseudomonadati</taxon>
        <taxon>Bacteroidota</taxon>
        <taxon>Cytophagia</taxon>
        <taxon>Cytophagales</taxon>
        <taxon>Fulvivirgaceae</taxon>
        <taxon>Ohtaekwangia</taxon>
    </lineage>
</organism>
<protein>
    <submittedName>
        <fullName evidence="3">Family 16 glycoside hydrolase</fullName>
    </submittedName>
</protein>
<dbReference type="Pfam" id="PF06439">
    <property type="entry name" value="3keto-disac_hyd"/>
    <property type="match status" value="1"/>
</dbReference>
<comment type="caution">
    <text evidence="3">The sequence shown here is derived from an EMBL/GenBank/DDBJ whole genome shotgun (WGS) entry which is preliminary data.</text>
</comment>
<keyword evidence="4" id="KW-1185">Reference proteome</keyword>
<evidence type="ECO:0000313" key="4">
    <source>
        <dbReference type="Proteomes" id="UP001597112"/>
    </source>
</evidence>
<dbReference type="Gene3D" id="2.60.120.560">
    <property type="entry name" value="Exo-inulinase, domain 1"/>
    <property type="match status" value="1"/>
</dbReference>
<evidence type="ECO:0000259" key="2">
    <source>
        <dbReference type="Pfam" id="PF06439"/>
    </source>
</evidence>
<dbReference type="Proteomes" id="UP001597112">
    <property type="component" value="Unassembled WGS sequence"/>
</dbReference>
<accession>A0ABW3K3Y6</accession>
<dbReference type="RefSeq" id="WP_377580428.1">
    <property type="nucleotide sequence ID" value="NZ_JBHTKA010000007.1"/>
</dbReference>
<feature type="domain" description="3-keto-alpha-glucoside-1,2-lyase/3-keto-2-hydroxy-glucal hydratase" evidence="2">
    <location>
        <begin position="96"/>
        <end position="220"/>
    </location>
</feature>
<feature type="signal peptide" evidence="1">
    <location>
        <begin position="1"/>
        <end position="20"/>
    </location>
</feature>
<dbReference type="EMBL" id="JBHTKA010000007">
    <property type="protein sequence ID" value="MFD1000975.1"/>
    <property type="molecule type" value="Genomic_DNA"/>
</dbReference>
<proteinExistence type="predicted"/>
<reference evidence="4" key="1">
    <citation type="journal article" date="2019" name="Int. J. Syst. Evol. Microbiol.">
        <title>The Global Catalogue of Microorganisms (GCM) 10K type strain sequencing project: providing services to taxonomists for standard genome sequencing and annotation.</title>
        <authorList>
            <consortium name="The Broad Institute Genomics Platform"/>
            <consortium name="The Broad Institute Genome Sequencing Center for Infectious Disease"/>
            <person name="Wu L."/>
            <person name="Ma J."/>
        </authorList>
    </citation>
    <scope>NUCLEOTIDE SEQUENCE [LARGE SCALE GENOMIC DNA]</scope>
    <source>
        <strain evidence="4">CCUG 58938</strain>
    </source>
</reference>
<name>A0ABW3K3Y6_9BACT</name>
<sequence>MKKNILALVAGIACNLSLSAQTIQLANNKLEPVKVSMSVETLKGKRAVKVIKDSTVETFDEPTFVKLKGVEFQDGAIEVNVYSTLRKDAPEFARGFIGVAFRINDDNSKFECIYIRPANGRAGDQVRRNHSIQYFAYPDYKFQRLRKEFPEQYESYADIGLKEWIRMKIIVKGSQAKLYLNNQKEPSLIVNDLKLGTDAKGGIGLFVDVGTEGYFSDIKIMK</sequence>
<feature type="chain" id="PRO_5045968518" evidence="1">
    <location>
        <begin position="21"/>
        <end position="222"/>
    </location>
</feature>
<gene>
    <name evidence="3" type="ORF">ACFQ21_16735</name>
</gene>
<dbReference type="GO" id="GO:0016787">
    <property type="term" value="F:hydrolase activity"/>
    <property type="evidence" value="ECO:0007669"/>
    <property type="project" value="UniProtKB-KW"/>
</dbReference>
<keyword evidence="1" id="KW-0732">Signal</keyword>
<keyword evidence="3" id="KW-0378">Hydrolase</keyword>